<dbReference type="OrthoDB" id="8536851at2"/>
<feature type="chain" id="PRO_5016426702" evidence="2">
    <location>
        <begin position="27"/>
        <end position="165"/>
    </location>
</feature>
<feature type="signal peptide" evidence="2">
    <location>
        <begin position="1"/>
        <end position="26"/>
    </location>
</feature>
<keyword evidence="2" id="KW-0732">Signal</keyword>
<dbReference type="AlphaFoldDB" id="A0A318GV57"/>
<evidence type="ECO:0000313" key="4">
    <source>
        <dbReference type="Proteomes" id="UP000247811"/>
    </source>
</evidence>
<protein>
    <submittedName>
        <fullName evidence="3">Uncharacterized protein</fullName>
    </submittedName>
</protein>
<feature type="region of interest" description="Disordered" evidence="1">
    <location>
        <begin position="117"/>
        <end position="165"/>
    </location>
</feature>
<sequence>MKKRVLPALWAAGAAVAALVAPAAQANPSVGVTVEISQPGVYGRVDIGRFPDPGVIVARPVVIQQPPRAYAPEPVYLWVPPGHRRQWSRHCQRYGACNVPVYFVQDRWYNDHVMRDHDRRGDDRRESRRDDRRGDRQDDRWDERHGSDRRSDDRHPGQGHGPRRD</sequence>
<accession>A0A318GV57</accession>
<comment type="caution">
    <text evidence="3">The sequence shown here is derived from an EMBL/GenBank/DDBJ whole genome shotgun (WGS) entry which is preliminary data.</text>
</comment>
<evidence type="ECO:0000256" key="1">
    <source>
        <dbReference type="SAM" id="MobiDB-lite"/>
    </source>
</evidence>
<dbReference type="EMBL" id="QJJS01000027">
    <property type="protein sequence ID" value="PXW92266.1"/>
    <property type="molecule type" value="Genomic_DNA"/>
</dbReference>
<reference evidence="3 4" key="1">
    <citation type="submission" date="2018-05" db="EMBL/GenBank/DDBJ databases">
        <title>Genomic Encyclopedia of Type Strains, Phase IV (KMG-IV): sequencing the most valuable type-strain genomes for metagenomic binning, comparative biology and taxonomic classification.</title>
        <authorList>
            <person name="Goeker M."/>
        </authorList>
    </citation>
    <scope>NUCLEOTIDE SEQUENCE [LARGE SCALE GENOMIC DNA]</scope>
    <source>
        <strain evidence="3 4">DSM 566</strain>
    </source>
</reference>
<organism evidence="3 4">
    <name type="scientific">Sphaerotilus hippei</name>
    <dbReference type="NCBI Taxonomy" id="744406"/>
    <lineage>
        <taxon>Bacteria</taxon>
        <taxon>Pseudomonadati</taxon>
        <taxon>Pseudomonadota</taxon>
        <taxon>Betaproteobacteria</taxon>
        <taxon>Burkholderiales</taxon>
        <taxon>Sphaerotilaceae</taxon>
        <taxon>Sphaerotilus</taxon>
    </lineage>
</organism>
<gene>
    <name evidence="3" type="ORF">C7444_12721</name>
</gene>
<proteinExistence type="predicted"/>
<dbReference type="RefSeq" id="WP_110402444.1">
    <property type="nucleotide sequence ID" value="NZ_QJJS01000027.1"/>
</dbReference>
<dbReference type="Proteomes" id="UP000247811">
    <property type="component" value="Unassembled WGS sequence"/>
</dbReference>
<keyword evidence="4" id="KW-1185">Reference proteome</keyword>
<evidence type="ECO:0000313" key="3">
    <source>
        <dbReference type="EMBL" id="PXW92266.1"/>
    </source>
</evidence>
<name>A0A318GV57_9BURK</name>
<evidence type="ECO:0000256" key="2">
    <source>
        <dbReference type="SAM" id="SignalP"/>
    </source>
</evidence>